<organism evidence="1 2">
    <name type="scientific">Chionoecetes opilio</name>
    <name type="common">Atlantic snow crab</name>
    <name type="synonym">Cancer opilio</name>
    <dbReference type="NCBI Taxonomy" id="41210"/>
    <lineage>
        <taxon>Eukaryota</taxon>
        <taxon>Metazoa</taxon>
        <taxon>Ecdysozoa</taxon>
        <taxon>Arthropoda</taxon>
        <taxon>Crustacea</taxon>
        <taxon>Multicrustacea</taxon>
        <taxon>Malacostraca</taxon>
        <taxon>Eumalacostraca</taxon>
        <taxon>Eucarida</taxon>
        <taxon>Decapoda</taxon>
        <taxon>Pleocyemata</taxon>
        <taxon>Brachyura</taxon>
        <taxon>Eubrachyura</taxon>
        <taxon>Majoidea</taxon>
        <taxon>Majidae</taxon>
        <taxon>Chionoecetes</taxon>
    </lineage>
</organism>
<sequence length="141" mass="14674">MNKVGRPGCAKDLAGDAWHRRQGDAPLTPALPQQAAAAAAGAARGRASRQWLGKWRQRSIILSTISMAISWHNDGDLTSPGGDDRTCRSTEAASGQTFCLPGTTYSCTTRASQCTQVLPSGQGTAAATTLCCTPKATILSP</sequence>
<reference evidence="1" key="1">
    <citation type="submission" date="2020-07" db="EMBL/GenBank/DDBJ databases">
        <title>The High-quality genome of the commercially important snow crab, Chionoecetes opilio.</title>
        <authorList>
            <person name="Jeong J.-H."/>
            <person name="Ryu S."/>
        </authorList>
    </citation>
    <scope>NUCLEOTIDE SEQUENCE</scope>
    <source>
        <strain evidence="1">MADBK_172401_WGS</strain>
        <tissue evidence="1">Digestive gland</tissue>
    </source>
</reference>
<name>A0A8J4XW68_CHIOP</name>
<dbReference type="EMBL" id="JACEEZ010019834">
    <property type="protein sequence ID" value="KAG0715285.1"/>
    <property type="molecule type" value="Genomic_DNA"/>
</dbReference>
<accession>A0A8J4XW68</accession>
<proteinExistence type="predicted"/>
<dbReference type="Proteomes" id="UP000770661">
    <property type="component" value="Unassembled WGS sequence"/>
</dbReference>
<keyword evidence="2" id="KW-1185">Reference proteome</keyword>
<evidence type="ECO:0000313" key="2">
    <source>
        <dbReference type="Proteomes" id="UP000770661"/>
    </source>
</evidence>
<comment type="caution">
    <text evidence="1">The sequence shown here is derived from an EMBL/GenBank/DDBJ whole genome shotgun (WGS) entry which is preliminary data.</text>
</comment>
<gene>
    <name evidence="1" type="ORF">GWK47_012290</name>
</gene>
<evidence type="ECO:0000313" key="1">
    <source>
        <dbReference type="EMBL" id="KAG0715285.1"/>
    </source>
</evidence>
<dbReference type="AlphaFoldDB" id="A0A8J4XW68"/>
<protein>
    <submittedName>
        <fullName evidence="1">Uncharacterized protein</fullName>
    </submittedName>
</protein>